<evidence type="ECO:0000313" key="1">
    <source>
        <dbReference type="EMBL" id="MBA2117364.1"/>
    </source>
</evidence>
<organism evidence="1 2">
    <name type="scientific">Bremerella alba</name>
    <dbReference type="NCBI Taxonomy" id="980252"/>
    <lineage>
        <taxon>Bacteria</taxon>
        <taxon>Pseudomonadati</taxon>
        <taxon>Planctomycetota</taxon>
        <taxon>Planctomycetia</taxon>
        <taxon>Pirellulales</taxon>
        <taxon>Pirellulaceae</taxon>
        <taxon>Bremerella</taxon>
    </lineage>
</organism>
<comment type="caution">
    <text evidence="1">The sequence shown here is derived from an EMBL/GenBank/DDBJ whole genome shotgun (WGS) entry which is preliminary data.</text>
</comment>
<reference evidence="1 2" key="1">
    <citation type="submission" date="2020-05" db="EMBL/GenBank/DDBJ databases">
        <title>Bremerella alba sp. nov., a novel planctomycete isolated from the surface of the macroalga Fucus spiralis.</title>
        <authorList>
            <person name="Godinho O."/>
            <person name="Botelho R."/>
            <person name="Albuquerque L."/>
            <person name="Wiegand S."/>
            <person name="Da Costa M.S."/>
            <person name="Lobo-Da-Cunha A."/>
            <person name="Jogler C."/>
            <person name="Lage O.M."/>
        </authorList>
    </citation>
    <scope>NUCLEOTIDE SEQUENCE [LARGE SCALE GENOMIC DNA]</scope>
    <source>
        <strain evidence="1 2">FF15</strain>
    </source>
</reference>
<sequence>MTVSQPQKTNMSQLAMQPHSEIHTPLDKLFPLPLSPVEKFMLADGRSQYPMMCDIEVHVQGTIQRGPFEEALAFAVQRAPLFQSVVQNDKKLGLVWQLTDRMPEVEWDEFGVPCLTGYDNYVDLFQELGLRIYVRSGSERSSFLLHFHHATSDGVGSIAFVEDLLTAYHNATPGTKFVKPRKWEPERLLNRCNSALKNPGWKRGLYDVYCGIYGASNFFMQRPLPLTDKRSPLGDDAMRQQNGHITKAVSPEATLAMRKWTSARKVTVNDVLLRDLFVTLNDWMSNQGIDIGSRYLRILMPQSLRGRGDGAMPTTNDIGFAFLARRGNMIRKPDELLESLVPETAAIRKDNLSRHFIGGLAAVQTLGLLPSLLNGSSCFSTAVLTNFGNSWRRFQAKLPPTDGGLTAGNLVYDGLTGTPPCRPNTAAAFCVCTSADQIFVSLKHDPFHFTLDESHKLLSSYIDQITRSADGPSA</sequence>
<accession>A0A7V8V9D2</accession>
<evidence type="ECO:0008006" key="3">
    <source>
        <dbReference type="Google" id="ProtNLM"/>
    </source>
</evidence>
<keyword evidence="2" id="KW-1185">Reference proteome</keyword>
<proteinExistence type="predicted"/>
<dbReference type="RefSeq" id="WP_207398745.1">
    <property type="nucleotide sequence ID" value="NZ_JABRWO010000014.1"/>
</dbReference>
<dbReference type="AlphaFoldDB" id="A0A7V8V9D2"/>
<name>A0A7V8V9D2_9BACT</name>
<gene>
    <name evidence="1" type="ORF">HOV93_45620</name>
</gene>
<dbReference type="Proteomes" id="UP000551616">
    <property type="component" value="Unassembled WGS sequence"/>
</dbReference>
<protein>
    <recommendedName>
        <fullName evidence="3">Condensation domain-containing protein</fullName>
    </recommendedName>
</protein>
<evidence type="ECO:0000313" key="2">
    <source>
        <dbReference type="Proteomes" id="UP000551616"/>
    </source>
</evidence>
<dbReference type="InterPro" id="IPR023213">
    <property type="entry name" value="CAT-like_dom_sf"/>
</dbReference>
<dbReference type="EMBL" id="JABRWO010000014">
    <property type="protein sequence ID" value="MBA2117364.1"/>
    <property type="molecule type" value="Genomic_DNA"/>
</dbReference>
<dbReference type="Gene3D" id="3.30.559.10">
    <property type="entry name" value="Chloramphenicol acetyltransferase-like domain"/>
    <property type="match status" value="1"/>
</dbReference>
<dbReference type="SUPFAM" id="SSF52777">
    <property type="entry name" value="CoA-dependent acyltransferases"/>
    <property type="match status" value="1"/>
</dbReference>